<organism evidence="2 3">
    <name type="scientific">Niveomyces insectorum RCEF 264</name>
    <dbReference type="NCBI Taxonomy" id="1081102"/>
    <lineage>
        <taxon>Eukaryota</taxon>
        <taxon>Fungi</taxon>
        <taxon>Dikarya</taxon>
        <taxon>Ascomycota</taxon>
        <taxon>Pezizomycotina</taxon>
        <taxon>Sordariomycetes</taxon>
        <taxon>Hypocreomycetidae</taxon>
        <taxon>Hypocreales</taxon>
        <taxon>Cordycipitaceae</taxon>
        <taxon>Niveomyces</taxon>
    </lineage>
</organism>
<keyword evidence="3" id="KW-1185">Reference proteome</keyword>
<feature type="compositionally biased region" description="Basic residues" evidence="1">
    <location>
        <begin position="474"/>
        <end position="485"/>
    </location>
</feature>
<feature type="region of interest" description="Disordered" evidence="1">
    <location>
        <begin position="442"/>
        <end position="526"/>
    </location>
</feature>
<evidence type="ECO:0000313" key="2">
    <source>
        <dbReference type="EMBL" id="OAA63652.1"/>
    </source>
</evidence>
<name>A0A162J4N2_9HYPO</name>
<comment type="caution">
    <text evidence="2">The sequence shown here is derived from an EMBL/GenBank/DDBJ whole genome shotgun (WGS) entry which is preliminary data.</text>
</comment>
<dbReference type="EMBL" id="AZHD01000005">
    <property type="protein sequence ID" value="OAA63652.1"/>
    <property type="molecule type" value="Genomic_DNA"/>
</dbReference>
<sequence>MASEDGRDVRHTDDKLPVAAGHTGHAQEEQRPWTPLPDPFDAETYTAWGRKHYGEDWYELRETMLRERNFVERRRVQDDVVFLIRQCALRKMEREREEGKLLLDEGMTFQEVLAWARWHYGERWYEMRQAFARHEHAANDQALDPDVRETKQREADALARDLSDMQLERDMEVLASGKTWDEILAWPPTAKRFTLVDLIDQSPPPPIDAFRVAFTGPQFPEPREKLVWRNKSNWGHLQLEAIRSRMTEELYESGKWEFVQFGLLSRSKREEEEAYERDMEVQEGFRRTLWAGPYLEGYGKFEDQMRERVESMKALDLRHQAWIREQINALPRSQEEMDQRFDRWEIQGLTTEEGNCLARMYGFPERLSRLSTYQVRFYRDVWPLPPRGEERVEFPILYRGCASRSPPKDEAMMEERFREWDGVLSHAEQNELARMYGFRARWSSPEGDDEPREQQRGPSLPAEDAAHRAPGGRITRKTRPVRRGTRSGTGHPRVGPPQRKRPRKIYTKERASRRLAGQLPEFDMNA</sequence>
<reference evidence="2 3" key="1">
    <citation type="journal article" date="2016" name="Genome Biol. Evol.">
        <title>Divergent and convergent evolution of fungal pathogenicity.</title>
        <authorList>
            <person name="Shang Y."/>
            <person name="Xiao G."/>
            <person name="Zheng P."/>
            <person name="Cen K."/>
            <person name="Zhan S."/>
            <person name="Wang C."/>
        </authorList>
    </citation>
    <scope>NUCLEOTIDE SEQUENCE [LARGE SCALE GENOMIC DNA]</scope>
    <source>
        <strain evidence="2 3">RCEF 264</strain>
    </source>
</reference>
<evidence type="ECO:0000256" key="1">
    <source>
        <dbReference type="SAM" id="MobiDB-lite"/>
    </source>
</evidence>
<dbReference type="OrthoDB" id="5151869at2759"/>
<gene>
    <name evidence="2" type="ORF">SPI_03815</name>
</gene>
<dbReference type="AlphaFoldDB" id="A0A162J4N2"/>
<proteinExistence type="predicted"/>
<evidence type="ECO:0000313" key="3">
    <source>
        <dbReference type="Proteomes" id="UP000076874"/>
    </source>
</evidence>
<feature type="compositionally biased region" description="Basic and acidic residues" evidence="1">
    <location>
        <begin position="1"/>
        <end position="16"/>
    </location>
</feature>
<dbReference type="Proteomes" id="UP000076874">
    <property type="component" value="Unassembled WGS sequence"/>
</dbReference>
<accession>A0A162J4N2</accession>
<protein>
    <submittedName>
        <fullName evidence="2">Uncharacterized protein</fullName>
    </submittedName>
</protein>
<feature type="region of interest" description="Disordered" evidence="1">
    <location>
        <begin position="1"/>
        <end position="38"/>
    </location>
</feature>